<dbReference type="EMBL" id="VFOZ01000001">
    <property type="protein sequence ID" value="TQL98533.1"/>
    <property type="molecule type" value="Genomic_DNA"/>
</dbReference>
<dbReference type="Proteomes" id="UP000316096">
    <property type="component" value="Unassembled WGS sequence"/>
</dbReference>
<reference evidence="1 2" key="1">
    <citation type="submission" date="2019-06" db="EMBL/GenBank/DDBJ databases">
        <title>Sequencing the genomes of 1000 actinobacteria strains.</title>
        <authorList>
            <person name="Klenk H.-P."/>
        </authorList>
    </citation>
    <scope>NUCLEOTIDE SEQUENCE [LARGE SCALE GENOMIC DNA]</scope>
    <source>
        <strain evidence="1 2">DSM 102200</strain>
    </source>
</reference>
<protein>
    <submittedName>
        <fullName evidence="1">Uncharacterized protein</fullName>
    </submittedName>
</protein>
<gene>
    <name evidence="1" type="ORF">FB559_4159</name>
</gene>
<comment type="caution">
    <text evidence="1">The sequence shown here is derived from an EMBL/GenBank/DDBJ whole genome shotgun (WGS) entry which is preliminary data.</text>
</comment>
<proteinExistence type="predicted"/>
<organism evidence="1 2">
    <name type="scientific">Actinoallomurus bryophytorum</name>
    <dbReference type="NCBI Taxonomy" id="1490222"/>
    <lineage>
        <taxon>Bacteria</taxon>
        <taxon>Bacillati</taxon>
        <taxon>Actinomycetota</taxon>
        <taxon>Actinomycetes</taxon>
        <taxon>Streptosporangiales</taxon>
        <taxon>Thermomonosporaceae</taxon>
        <taxon>Actinoallomurus</taxon>
    </lineage>
</organism>
<dbReference type="AlphaFoldDB" id="A0A543CN69"/>
<keyword evidence="2" id="KW-1185">Reference proteome</keyword>
<name>A0A543CN69_9ACTN</name>
<evidence type="ECO:0000313" key="2">
    <source>
        <dbReference type="Proteomes" id="UP000316096"/>
    </source>
</evidence>
<evidence type="ECO:0000313" key="1">
    <source>
        <dbReference type="EMBL" id="TQL98533.1"/>
    </source>
</evidence>
<dbReference type="RefSeq" id="WP_141957119.1">
    <property type="nucleotide sequence ID" value="NZ_VFOZ01000001.1"/>
</dbReference>
<accession>A0A543CN69</accession>
<sequence>MSETSSIVDRNGYISVRSHAAAVFHLDARLPNQVFKKDVSDSLFCEYDAILAPDFWPTFCAMARWHGDQRVELLVLEPDCDTYYYSKYRIYSAISLSVEAGVDDYWAAIGYEPLGDTYASMAITANVIAVTGASGGWGCWGERESEVAVFCGFPNSSTRSEWRARFGPFLEVSGALNSYFPWTFRGRAAPDGYAATLTANYGPSTSPPS</sequence>
<dbReference type="OrthoDB" id="3522337at2"/>